<dbReference type="OMA" id="DHITGWA"/>
<evidence type="ECO:0000313" key="2">
    <source>
        <dbReference type="EMBL" id="KXG27233.1"/>
    </source>
</evidence>
<dbReference type="Proteomes" id="UP000000768">
    <property type="component" value="Chromosome 6"/>
</dbReference>
<proteinExistence type="predicted"/>
<gene>
    <name evidence="2" type="ORF">SORBI_3006G235000</name>
</gene>
<sequence length="70" mass="7334">MASFAAQLKDKFLGVIYRVTGWSSGGAGVGKDTILPEEPTKFAIVQPVEVRSRGGQQEPDVDNGDLGGAN</sequence>
<organism evidence="2 3">
    <name type="scientific">Sorghum bicolor</name>
    <name type="common">Sorghum</name>
    <name type="synonym">Sorghum vulgare</name>
    <dbReference type="NCBI Taxonomy" id="4558"/>
    <lineage>
        <taxon>Eukaryota</taxon>
        <taxon>Viridiplantae</taxon>
        <taxon>Streptophyta</taxon>
        <taxon>Embryophyta</taxon>
        <taxon>Tracheophyta</taxon>
        <taxon>Spermatophyta</taxon>
        <taxon>Magnoliopsida</taxon>
        <taxon>Liliopsida</taxon>
        <taxon>Poales</taxon>
        <taxon>Poaceae</taxon>
        <taxon>PACMAD clade</taxon>
        <taxon>Panicoideae</taxon>
        <taxon>Andropogonodae</taxon>
        <taxon>Andropogoneae</taxon>
        <taxon>Sorghinae</taxon>
        <taxon>Sorghum</taxon>
    </lineage>
</organism>
<keyword evidence="3" id="KW-1185">Reference proteome</keyword>
<evidence type="ECO:0000256" key="1">
    <source>
        <dbReference type="SAM" id="MobiDB-lite"/>
    </source>
</evidence>
<protein>
    <submittedName>
        <fullName evidence="2">Uncharacterized protein</fullName>
    </submittedName>
</protein>
<dbReference type="InParanoid" id="A0A1B6PNJ7"/>
<reference evidence="2 3" key="1">
    <citation type="journal article" date="2009" name="Nature">
        <title>The Sorghum bicolor genome and the diversification of grasses.</title>
        <authorList>
            <person name="Paterson A.H."/>
            <person name="Bowers J.E."/>
            <person name="Bruggmann R."/>
            <person name="Dubchak I."/>
            <person name="Grimwood J."/>
            <person name="Gundlach H."/>
            <person name="Haberer G."/>
            <person name="Hellsten U."/>
            <person name="Mitros T."/>
            <person name="Poliakov A."/>
            <person name="Schmutz J."/>
            <person name="Spannagl M."/>
            <person name="Tang H."/>
            <person name="Wang X."/>
            <person name="Wicker T."/>
            <person name="Bharti A.K."/>
            <person name="Chapman J."/>
            <person name="Feltus F.A."/>
            <person name="Gowik U."/>
            <person name="Grigoriev I.V."/>
            <person name="Lyons E."/>
            <person name="Maher C.A."/>
            <person name="Martis M."/>
            <person name="Narechania A."/>
            <person name="Otillar R.P."/>
            <person name="Penning B.W."/>
            <person name="Salamov A.A."/>
            <person name="Wang Y."/>
            <person name="Zhang L."/>
            <person name="Carpita N.C."/>
            <person name="Freeling M."/>
            <person name="Gingle A.R."/>
            <person name="Hash C.T."/>
            <person name="Keller B."/>
            <person name="Klein P."/>
            <person name="Kresovich S."/>
            <person name="McCann M.C."/>
            <person name="Ming R."/>
            <person name="Peterson D.G."/>
            <person name="Mehboob-ur-Rahman"/>
            <person name="Ware D."/>
            <person name="Westhoff P."/>
            <person name="Mayer K.F."/>
            <person name="Messing J."/>
            <person name="Rokhsar D.S."/>
        </authorList>
    </citation>
    <scope>NUCLEOTIDE SEQUENCE [LARGE SCALE GENOMIC DNA]</scope>
    <source>
        <strain evidence="3">cv. BTx623</strain>
    </source>
</reference>
<dbReference type="EMBL" id="CM000765">
    <property type="protein sequence ID" value="KXG27233.1"/>
    <property type="molecule type" value="Genomic_DNA"/>
</dbReference>
<reference evidence="3" key="2">
    <citation type="journal article" date="2018" name="Plant J.">
        <title>The Sorghum bicolor reference genome: improved assembly, gene annotations, a transcriptome atlas, and signatures of genome organization.</title>
        <authorList>
            <person name="McCormick R.F."/>
            <person name="Truong S.K."/>
            <person name="Sreedasyam A."/>
            <person name="Jenkins J."/>
            <person name="Shu S."/>
            <person name="Sims D."/>
            <person name="Kennedy M."/>
            <person name="Amirebrahimi M."/>
            <person name="Weers B.D."/>
            <person name="McKinley B."/>
            <person name="Mattison A."/>
            <person name="Morishige D.T."/>
            <person name="Grimwood J."/>
            <person name="Schmutz J."/>
            <person name="Mullet J.E."/>
        </authorList>
    </citation>
    <scope>NUCLEOTIDE SEQUENCE [LARGE SCALE GENOMIC DNA]</scope>
    <source>
        <strain evidence="3">cv. BTx623</strain>
    </source>
</reference>
<feature type="region of interest" description="Disordered" evidence="1">
    <location>
        <begin position="48"/>
        <end position="70"/>
    </location>
</feature>
<evidence type="ECO:0000313" key="3">
    <source>
        <dbReference type="Proteomes" id="UP000000768"/>
    </source>
</evidence>
<dbReference type="Gramene" id="KXG27233">
    <property type="protein sequence ID" value="KXG27233"/>
    <property type="gene ID" value="SORBI_3006G235000"/>
</dbReference>
<name>A0A1B6PNJ7_SORBI</name>
<accession>A0A1B6PNJ7</accession>
<dbReference type="AlphaFoldDB" id="A0A1B6PNJ7"/>